<protein>
    <submittedName>
        <fullName evidence="1">Uncharacterized protein</fullName>
    </submittedName>
</protein>
<dbReference type="AlphaFoldDB" id="W6NZ03"/>
<accession>W6NZ03</accession>
<dbReference type="Proteomes" id="UP000019380">
    <property type="component" value="Unassembled WGS sequence"/>
</dbReference>
<sequence length="37" mass="4332">MNGKWLLINGVAKKENGEQTAIIRTQFVHRSLFIVYR</sequence>
<evidence type="ECO:0000313" key="1">
    <source>
        <dbReference type="EMBL" id="CDM02996.1"/>
    </source>
</evidence>
<organism evidence="1 2">
    <name type="scientific">Bacteroides xylanisolvens SD CC 1b</name>
    <dbReference type="NCBI Taxonomy" id="702447"/>
    <lineage>
        <taxon>Bacteria</taxon>
        <taxon>Pseudomonadati</taxon>
        <taxon>Bacteroidota</taxon>
        <taxon>Bacteroidia</taxon>
        <taxon>Bacteroidales</taxon>
        <taxon>Bacteroidaceae</taxon>
        <taxon>Bacteroides</taxon>
    </lineage>
</organism>
<name>W6NZ03_9BACE</name>
<gene>
    <name evidence="1" type="ORF">BN890_5440</name>
</gene>
<proteinExistence type="predicted"/>
<dbReference type="EMBL" id="CBXG010000008">
    <property type="protein sequence ID" value="CDM02996.1"/>
    <property type="molecule type" value="Genomic_DNA"/>
</dbReference>
<evidence type="ECO:0000313" key="2">
    <source>
        <dbReference type="Proteomes" id="UP000019380"/>
    </source>
</evidence>
<reference evidence="1 2" key="1">
    <citation type="submission" date="2013-12" db="EMBL/GenBank/DDBJ databases">
        <title>Improved hybrid genome assemblies of Bacteroides xylanisolvens SD CC 1b and Bacteroides xylanisolvens SD CC 2a using Illumina and 454 Sequencing.</title>
        <authorList>
            <person name="Ramaraj T."/>
            <person name="Sundararajan A."/>
            <person name="Mudge J."/>
            <person name="Schilkey F.D."/>
            <person name="Delvecchio V."/>
            <person name="Donlon M."/>
            <person name="Ziemer C."/>
        </authorList>
    </citation>
    <scope>NUCLEOTIDE SEQUENCE [LARGE SCALE GENOMIC DNA]</scope>
</reference>
<comment type="caution">
    <text evidence="1">The sequence shown here is derived from an EMBL/GenBank/DDBJ whole genome shotgun (WGS) entry which is preliminary data.</text>
</comment>